<name>A0A0F9M4F4_9ZZZZ</name>
<accession>A0A0F9M4F4</accession>
<gene>
    <name evidence="1" type="ORF">LCGC14_1136350</name>
</gene>
<evidence type="ECO:0008006" key="2">
    <source>
        <dbReference type="Google" id="ProtNLM"/>
    </source>
</evidence>
<comment type="caution">
    <text evidence="1">The sequence shown here is derived from an EMBL/GenBank/DDBJ whole genome shotgun (WGS) entry which is preliminary data.</text>
</comment>
<proteinExistence type="predicted"/>
<reference evidence="1" key="1">
    <citation type="journal article" date="2015" name="Nature">
        <title>Complex archaea that bridge the gap between prokaryotes and eukaryotes.</title>
        <authorList>
            <person name="Spang A."/>
            <person name="Saw J.H."/>
            <person name="Jorgensen S.L."/>
            <person name="Zaremba-Niedzwiedzka K."/>
            <person name="Martijn J."/>
            <person name="Lind A.E."/>
            <person name="van Eijk R."/>
            <person name="Schleper C."/>
            <person name="Guy L."/>
            <person name="Ettema T.J."/>
        </authorList>
    </citation>
    <scope>NUCLEOTIDE SEQUENCE</scope>
</reference>
<organism evidence="1">
    <name type="scientific">marine sediment metagenome</name>
    <dbReference type="NCBI Taxonomy" id="412755"/>
    <lineage>
        <taxon>unclassified sequences</taxon>
        <taxon>metagenomes</taxon>
        <taxon>ecological metagenomes</taxon>
    </lineage>
</organism>
<sequence>MSKQKISFHLKKAIWYAYDRKSGYEGIPISFNEMEIDHITPERIPLNPREPNEF</sequence>
<protein>
    <recommendedName>
        <fullName evidence="2">HNH nuclease domain-containing protein</fullName>
    </recommendedName>
</protein>
<evidence type="ECO:0000313" key="1">
    <source>
        <dbReference type="EMBL" id="KKN00579.1"/>
    </source>
</evidence>
<dbReference type="EMBL" id="LAZR01005360">
    <property type="protein sequence ID" value="KKN00579.1"/>
    <property type="molecule type" value="Genomic_DNA"/>
</dbReference>
<dbReference type="AlphaFoldDB" id="A0A0F9M4F4"/>